<comment type="caution">
    <text evidence="1">The sequence shown here is derived from an EMBL/GenBank/DDBJ whole genome shotgun (WGS) entry which is preliminary data.</text>
</comment>
<proteinExistence type="predicted"/>
<accession>A0A9P7FZF9</accession>
<name>A0A9P7FZF9_9AGAR</name>
<protein>
    <submittedName>
        <fullName evidence="1">Uncharacterized protein</fullName>
    </submittedName>
</protein>
<reference evidence="1" key="2">
    <citation type="submission" date="2021-10" db="EMBL/GenBank/DDBJ databases">
        <title>Phylogenomics reveals ancestral predisposition of the termite-cultivated fungus Termitomyces towards a domesticated lifestyle.</title>
        <authorList>
            <person name="Auxier B."/>
            <person name="Grum-Grzhimaylo A."/>
            <person name="Cardenas M.E."/>
            <person name="Lodge J.D."/>
            <person name="Laessoe T."/>
            <person name="Pedersen O."/>
            <person name="Smith M.E."/>
            <person name="Kuyper T.W."/>
            <person name="Franco-Molano E.A."/>
            <person name="Baroni T.J."/>
            <person name="Aanen D.K."/>
        </authorList>
    </citation>
    <scope>NUCLEOTIDE SEQUENCE</scope>
    <source>
        <strain evidence="1">AP01</strain>
        <tissue evidence="1">Mycelium</tissue>
    </source>
</reference>
<keyword evidence="2" id="KW-1185">Reference proteome</keyword>
<evidence type="ECO:0000313" key="2">
    <source>
        <dbReference type="Proteomes" id="UP000775547"/>
    </source>
</evidence>
<reference evidence="1" key="1">
    <citation type="submission" date="2020-07" db="EMBL/GenBank/DDBJ databases">
        <authorList>
            <person name="Nieuwenhuis M."/>
            <person name="Van De Peppel L.J.J."/>
        </authorList>
    </citation>
    <scope>NUCLEOTIDE SEQUENCE</scope>
    <source>
        <strain evidence="1">AP01</strain>
        <tissue evidence="1">Mycelium</tissue>
    </source>
</reference>
<sequence length="164" mass="18401">MGTCSKVTFTYGFILNEKQIKKLLVALEYLDSVDGEDFDAGGDWRDVVTQWVGSDECGLAPYFFTAEAKYKPEYESDSGAPPGDAELAFSFAGSEKDEIPEHEMEVWSRDDTQSTLFQAVERPWADKEFMALAKEALKKLKNTEAFKKAKLTVVPQWFTTLSVG</sequence>
<dbReference type="AlphaFoldDB" id="A0A9P7FZF9"/>
<dbReference type="EMBL" id="JABCKV010000463">
    <property type="protein sequence ID" value="KAG5640883.1"/>
    <property type="molecule type" value="Genomic_DNA"/>
</dbReference>
<gene>
    <name evidence="1" type="ORF">DXG03_006751</name>
</gene>
<dbReference type="OrthoDB" id="3059629at2759"/>
<organism evidence="1 2">
    <name type="scientific">Asterophora parasitica</name>
    <dbReference type="NCBI Taxonomy" id="117018"/>
    <lineage>
        <taxon>Eukaryota</taxon>
        <taxon>Fungi</taxon>
        <taxon>Dikarya</taxon>
        <taxon>Basidiomycota</taxon>
        <taxon>Agaricomycotina</taxon>
        <taxon>Agaricomycetes</taxon>
        <taxon>Agaricomycetidae</taxon>
        <taxon>Agaricales</taxon>
        <taxon>Tricholomatineae</taxon>
        <taxon>Lyophyllaceae</taxon>
        <taxon>Asterophora</taxon>
    </lineage>
</organism>
<evidence type="ECO:0000313" key="1">
    <source>
        <dbReference type="EMBL" id="KAG5640883.1"/>
    </source>
</evidence>
<dbReference type="Proteomes" id="UP000775547">
    <property type="component" value="Unassembled WGS sequence"/>
</dbReference>